<accession>A0A8T0FRZ7</accession>
<feature type="signal peptide" evidence="1">
    <location>
        <begin position="1"/>
        <end position="21"/>
    </location>
</feature>
<protein>
    <submittedName>
        <fullName evidence="2">Uncharacterized protein</fullName>
    </submittedName>
</protein>
<evidence type="ECO:0000313" key="2">
    <source>
        <dbReference type="EMBL" id="KAF8793851.1"/>
    </source>
</evidence>
<reference evidence="2" key="2">
    <citation type="submission" date="2020-06" db="EMBL/GenBank/DDBJ databases">
        <authorList>
            <person name="Sheffer M."/>
        </authorList>
    </citation>
    <scope>NUCLEOTIDE SEQUENCE</scope>
</reference>
<keyword evidence="1" id="KW-0732">Signal</keyword>
<comment type="caution">
    <text evidence="2">The sequence shown here is derived from an EMBL/GenBank/DDBJ whole genome shotgun (WGS) entry which is preliminary data.</text>
</comment>
<name>A0A8T0FRZ7_ARGBR</name>
<evidence type="ECO:0000256" key="1">
    <source>
        <dbReference type="SAM" id="SignalP"/>
    </source>
</evidence>
<sequence>METTKMSASFFIFILIVIIQGKNEAAPARDYGGVLHPISGAVPVSVPRRRQGAINEVLREIRSRVDKSLLEELDSSIRNDILQDNLRDVVEAVIRDVQGIGQGALQKLPLVPNVINGVAEAITYIICGVEDGLSDVISGFDDGPDILTKVLVDLIELNGSAPLKIIDISYSIRWILERFIKAAFTTGVICLGVKVGHDIGLGIEQGVGDLATEVGSGVYDVANDVIGGGVRDGVGSIAKGIKGGIGDIVGIL</sequence>
<dbReference type="EMBL" id="JABXBU010000002">
    <property type="protein sequence ID" value="KAF8793851.1"/>
    <property type="molecule type" value="Genomic_DNA"/>
</dbReference>
<organism evidence="2 3">
    <name type="scientific">Argiope bruennichi</name>
    <name type="common">Wasp spider</name>
    <name type="synonym">Aranea bruennichi</name>
    <dbReference type="NCBI Taxonomy" id="94029"/>
    <lineage>
        <taxon>Eukaryota</taxon>
        <taxon>Metazoa</taxon>
        <taxon>Ecdysozoa</taxon>
        <taxon>Arthropoda</taxon>
        <taxon>Chelicerata</taxon>
        <taxon>Arachnida</taxon>
        <taxon>Araneae</taxon>
        <taxon>Araneomorphae</taxon>
        <taxon>Entelegynae</taxon>
        <taxon>Araneoidea</taxon>
        <taxon>Araneidae</taxon>
        <taxon>Argiope</taxon>
    </lineage>
</organism>
<dbReference type="Proteomes" id="UP000807504">
    <property type="component" value="Unassembled WGS sequence"/>
</dbReference>
<reference evidence="2" key="1">
    <citation type="journal article" date="2020" name="bioRxiv">
        <title>Chromosome-level reference genome of the European wasp spider Argiope bruennichi: a resource for studies on range expansion and evolutionary adaptation.</title>
        <authorList>
            <person name="Sheffer M.M."/>
            <person name="Hoppe A."/>
            <person name="Krehenwinkel H."/>
            <person name="Uhl G."/>
            <person name="Kuss A.W."/>
            <person name="Jensen L."/>
            <person name="Jensen C."/>
            <person name="Gillespie R.G."/>
            <person name="Hoff K.J."/>
            <person name="Prost S."/>
        </authorList>
    </citation>
    <scope>NUCLEOTIDE SEQUENCE</scope>
</reference>
<evidence type="ECO:0000313" key="3">
    <source>
        <dbReference type="Proteomes" id="UP000807504"/>
    </source>
</evidence>
<keyword evidence="3" id="KW-1185">Reference proteome</keyword>
<dbReference type="AlphaFoldDB" id="A0A8T0FRZ7"/>
<feature type="chain" id="PRO_5035725644" evidence="1">
    <location>
        <begin position="22"/>
        <end position="252"/>
    </location>
</feature>
<gene>
    <name evidence="2" type="ORF">HNY73_001887</name>
</gene>
<proteinExistence type="predicted"/>